<feature type="domain" description="Apple" evidence="17">
    <location>
        <begin position="1074"/>
        <end position="1154"/>
    </location>
</feature>
<comment type="caution">
    <text evidence="18">The sequence shown here is derived from an EMBL/GenBank/DDBJ whole genome shotgun (WGS) entry which is preliminary data.</text>
</comment>
<protein>
    <recommendedName>
        <fullName evidence="20">Non-specific serine/threonine protein kinase</fullName>
    </recommendedName>
</protein>
<keyword evidence="9 14" id="KW-0067">ATP-binding</keyword>
<keyword evidence="8" id="KW-0418">Kinase</keyword>
<evidence type="ECO:0000259" key="15">
    <source>
        <dbReference type="PROSITE" id="PS50011"/>
    </source>
</evidence>
<dbReference type="Pfam" id="PF12398">
    <property type="entry name" value="DUF3660"/>
    <property type="match status" value="2"/>
</dbReference>
<keyword evidence="11" id="KW-0472">Membrane</keyword>
<dbReference type="PROSITE" id="PS00107">
    <property type="entry name" value="PROTEIN_KINASE_ATP"/>
    <property type="match status" value="1"/>
</dbReference>
<gene>
    <name evidence="18" type="ORF">DY000_02005953</name>
</gene>
<dbReference type="InterPro" id="IPR001245">
    <property type="entry name" value="Ser-Thr/Tyr_kinase_cat_dom"/>
</dbReference>
<dbReference type="SUPFAM" id="SSF56112">
    <property type="entry name" value="Protein kinase-like (PK-like)"/>
    <property type="match status" value="1"/>
</dbReference>
<keyword evidence="12" id="KW-1015">Disulfide bond</keyword>
<evidence type="ECO:0000256" key="7">
    <source>
        <dbReference type="ARBA" id="ARBA00022741"/>
    </source>
</evidence>
<evidence type="ECO:0000256" key="10">
    <source>
        <dbReference type="ARBA" id="ARBA00022989"/>
    </source>
</evidence>
<feature type="domain" description="Apple" evidence="17">
    <location>
        <begin position="355"/>
        <end position="435"/>
    </location>
</feature>
<reference evidence="18 19" key="1">
    <citation type="journal article" date="2020" name="BMC Genomics">
        <title>Intraspecific diversification of the crop wild relative Brassica cretica Lam. using demographic model selection.</title>
        <authorList>
            <person name="Kioukis A."/>
            <person name="Michalopoulou V.A."/>
            <person name="Briers L."/>
            <person name="Pirintsos S."/>
            <person name="Studholme D.J."/>
            <person name="Pavlidis P."/>
            <person name="Sarris P.F."/>
        </authorList>
    </citation>
    <scope>NUCLEOTIDE SEQUENCE [LARGE SCALE GENOMIC DNA]</scope>
    <source>
        <strain evidence="19">cv. PFS-1207/04</strain>
    </source>
</reference>
<evidence type="ECO:0000259" key="16">
    <source>
        <dbReference type="PROSITE" id="PS50927"/>
    </source>
</evidence>
<dbReference type="EMBL" id="QGKV02000832">
    <property type="protein sequence ID" value="KAF3549092.1"/>
    <property type="molecule type" value="Genomic_DNA"/>
</dbReference>
<keyword evidence="5" id="KW-0812">Transmembrane</keyword>
<dbReference type="PANTHER" id="PTHR32444">
    <property type="entry name" value="BULB-TYPE LECTIN DOMAIN-CONTAINING PROTEIN"/>
    <property type="match status" value="1"/>
</dbReference>
<sequence length="1219" mass="138441">MKRVKNIYHHYTFSFLLVFLVLILFHPTLSIYVNTMSSSESLTTSSNRTLVSPGGVFELGFFKPLGRSRWYLGIWYKKAPWKTYAWVANRDNPLSSSIGTLKISGNNLVLLGQSTNTVWSTNLTRGNARSPVIAELLPNGNFVIRHSNNKDSSGFLWQSFDFPTDTLLPEMKLGYDLKTGRNRFLTSWKGSDDPSSGNFVYKLDIRRGLPEFILINQFLNQRVETQRSGPWNGIEFSGIPEVQGLNYMVYNYTENSEEIAYSFHMTNQSIYSRLTVSELTLDRLTWIPPSRDWSLFWTLPTDVCDPLYLCGSYSYCDLITSPNCNCIRGFVPKNPQQWDLRDGTQGCVRTTQMSCGRDGFLRLNNMNLPDTKTATVDRTMDVKKCEERCLSDCNCTSFAIADVRNGGLGCVFWTGELVAIRKFAVGGQDLYVRLNAADLDISSGEKRDRTGKIIGWSIGVSVMLILSVIVFCFWRRRQKQAKADATPIVGNQVLMNEVVLPRKKRNFSGEDDVENLELPLMEFEAVVTATKHFSDFNKVGKGGFGVVYKGRLVDGQEIAVKRLSEMSAQGTDEFMNEVRLIAKLQHNNLVRLLGCCVYEGEKILIYEYLENLSLDSHLFDETRSCMLNWQMRFDIINGIARGLLYLHQDSRFRIIHRDLKASNVLLDKDMTPKISDFGMARIFGRDETEADTRKVVGTYGYMSPEYAMNGTFSMKSDVFSFGVLLLEIISGKRNKGFCDSDSSLNLLGCVWRNWKEGQESLTISSNRTLVSPGGVFELGFFKPLGRSRWYLGIWYKKVSQKTYAWVANRDSPLTNSIGTLKISGNNLVLLGQSNNTVWSTNLTRCNARSPVIAELLPNGNFVMRYSSNKDSSGFLWQSFDFPTDTLLPEMKLGYDFKTGRNRFLTSWRSYDDPSSGKFTYELDIQRGLPEFILINRFLNQRVVMQRSGPWNGIEFNGIPEVQGLNYMVYNYTENSEEIAYTFHMTNQSIYSRLTVTDYTLNRYTRIPPSWGWSMFWSLPTDVCDSLYFCGSCSYCDLNTSPYCNCIRGFVPKNRQRWDLRDGSHGCVRRTQMSCSGDGFLRLNNMNLPDTKTATVDRTTDVKKCEEKCLSDCNCTSFATADVRNGGLGCVFWTGDLVEIRKQAVVGQDLYVRLNAADLVGNQVLMNEVVLPRKKINFSGEDEVENLELSLEFEAVVTATEHFSDFNKVGKGGFGVVYKV</sequence>
<proteinExistence type="predicted"/>
<evidence type="ECO:0000256" key="9">
    <source>
        <dbReference type="ARBA" id="ARBA00022840"/>
    </source>
</evidence>
<dbReference type="Proteomes" id="UP000266723">
    <property type="component" value="Unassembled WGS sequence"/>
</dbReference>
<dbReference type="InterPro" id="IPR011009">
    <property type="entry name" value="Kinase-like_dom_sf"/>
</dbReference>
<dbReference type="CDD" id="cd00028">
    <property type="entry name" value="B_lectin"/>
    <property type="match status" value="2"/>
</dbReference>
<comment type="subcellular location">
    <subcellularLocation>
        <location evidence="1">Membrane</location>
        <topology evidence="1">Single-pass type I membrane protein</topology>
    </subcellularLocation>
</comment>
<keyword evidence="7 14" id="KW-0547">Nucleotide-binding</keyword>
<dbReference type="InterPro" id="IPR001480">
    <property type="entry name" value="Bulb-type_lectin_dom"/>
</dbReference>
<evidence type="ECO:0000313" key="19">
    <source>
        <dbReference type="Proteomes" id="UP000266723"/>
    </source>
</evidence>
<dbReference type="Pfam" id="PF08276">
    <property type="entry name" value="PAN_2"/>
    <property type="match status" value="2"/>
</dbReference>
<dbReference type="PROSITE" id="PS50927">
    <property type="entry name" value="BULB_LECTIN"/>
    <property type="match status" value="2"/>
</dbReference>
<evidence type="ECO:0000256" key="6">
    <source>
        <dbReference type="ARBA" id="ARBA00022729"/>
    </source>
</evidence>
<accession>A0ABQ7CDA1</accession>
<feature type="domain" description="Bulb-type lectin" evidence="16">
    <location>
        <begin position="754"/>
        <end position="876"/>
    </location>
</feature>
<keyword evidence="19" id="KW-1185">Reference proteome</keyword>
<dbReference type="InterPro" id="IPR008271">
    <property type="entry name" value="Ser/Thr_kinase_AS"/>
</dbReference>
<dbReference type="Pfam" id="PF00954">
    <property type="entry name" value="S_locus_glycop"/>
    <property type="match status" value="2"/>
</dbReference>
<evidence type="ECO:0000256" key="14">
    <source>
        <dbReference type="PROSITE-ProRule" id="PRU10141"/>
    </source>
</evidence>
<keyword evidence="3" id="KW-0723">Serine/threonine-protein kinase</keyword>
<evidence type="ECO:0000313" key="18">
    <source>
        <dbReference type="EMBL" id="KAF3549092.1"/>
    </source>
</evidence>
<evidence type="ECO:0000259" key="17">
    <source>
        <dbReference type="PROSITE" id="PS50948"/>
    </source>
</evidence>
<keyword evidence="13" id="KW-0325">Glycoprotein</keyword>
<dbReference type="SMART" id="SM00220">
    <property type="entry name" value="S_TKc"/>
    <property type="match status" value="1"/>
</dbReference>
<evidence type="ECO:0000256" key="5">
    <source>
        <dbReference type="ARBA" id="ARBA00022692"/>
    </source>
</evidence>
<dbReference type="InterPro" id="IPR036426">
    <property type="entry name" value="Bulb-type_lectin_dom_sf"/>
</dbReference>
<evidence type="ECO:0000256" key="8">
    <source>
        <dbReference type="ARBA" id="ARBA00022777"/>
    </source>
</evidence>
<keyword evidence="10" id="KW-1133">Transmembrane helix</keyword>
<feature type="domain" description="Protein kinase" evidence="15">
    <location>
        <begin position="533"/>
        <end position="862"/>
    </location>
</feature>
<dbReference type="CDD" id="cd01098">
    <property type="entry name" value="PAN_AP_plant"/>
    <property type="match status" value="2"/>
</dbReference>
<dbReference type="Gene3D" id="1.10.510.10">
    <property type="entry name" value="Transferase(Phosphotransferase) domain 1"/>
    <property type="match status" value="1"/>
</dbReference>
<dbReference type="InterPro" id="IPR000719">
    <property type="entry name" value="Prot_kinase_dom"/>
</dbReference>
<dbReference type="Pfam" id="PF07714">
    <property type="entry name" value="PK_Tyr_Ser-Thr"/>
    <property type="match status" value="1"/>
</dbReference>
<dbReference type="PROSITE" id="PS00108">
    <property type="entry name" value="PROTEIN_KINASE_ST"/>
    <property type="match status" value="1"/>
</dbReference>
<dbReference type="SMART" id="SM00473">
    <property type="entry name" value="PAN_AP"/>
    <property type="match status" value="2"/>
</dbReference>
<dbReference type="Pfam" id="PF01453">
    <property type="entry name" value="B_lectin"/>
    <property type="match status" value="2"/>
</dbReference>
<dbReference type="Gene3D" id="2.90.10.10">
    <property type="entry name" value="Bulb-type lectin domain"/>
    <property type="match status" value="2"/>
</dbReference>
<dbReference type="PROSITE" id="PS50948">
    <property type="entry name" value="PAN"/>
    <property type="match status" value="2"/>
</dbReference>
<dbReference type="InterPro" id="IPR022126">
    <property type="entry name" value="S-locus_recpt_kinase"/>
</dbReference>
<dbReference type="SUPFAM" id="SSF51110">
    <property type="entry name" value="alpha-D-mannose-specific plant lectins"/>
    <property type="match status" value="2"/>
</dbReference>
<evidence type="ECO:0008006" key="20">
    <source>
        <dbReference type="Google" id="ProtNLM"/>
    </source>
</evidence>
<keyword evidence="4" id="KW-0808">Transferase</keyword>
<dbReference type="SMART" id="SM00108">
    <property type="entry name" value="B_lectin"/>
    <property type="match status" value="2"/>
</dbReference>
<evidence type="ECO:0000256" key="13">
    <source>
        <dbReference type="ARBA" id="ARBA00023180"/>
    </source>
</evidence>
<evidence type="ECO:0000256" key="11">
    <source>
        <dbReference type="ARBA" id="ARBA00023136"/>
    </source>
</evidence>
<evidence type="ECO:0000256" key="4">
    <source>
        <dbReference type="ARBA" id="ARBA00022679"/>
    </source>
</evidence>
<dbReference type="PROSITE" id="PS50011">
    <property type="entry name" value="PROTEIN_KINASE_DOM"/>
    <property type="match status" value="1"/>
</dbReference>
<evidence type="ECO:0000256" key="12">
    <source>
        <dbReference type="ARBA" id="ARBA00023157"/>
    </source>
</evidence>
<evidence type="ECO:0000256" key="1">
    <source>
        <dbReference type="ARBA" id="ARBA00004479"/>
    </source>
</evidence>
<organism evidence="18 19">
    <name type="scientific">Brassica cretica</name>
    <name type="common">Mustard</name>
    <dbReference type="NCBI Taxonomy" id="69181"/>
    <lineage>
        <taxon>Eukaryota</taxon>
        <taxon>Viridiplantae</taxon>
        <taxon>Streptophyta</taxon>
        <taxon>Embryophyta</taxon>
        <taxon>Tracheophyta</taxon>
        <taxon>Spermatophyta</taxon>
        <taxon>Magnoliopsida</taxon>
        <taxon>eudicotyledons</taxon>
        <taxon>Gunneridae</taxon>
        <taxon>Pentapetalae</taxon>
        <taxon>rosids</taxon>
        <taxon>malvids</taxon>
        <taxon>Brassicales</taxon>
        <taxon>Brassicaceae</taxon>
        <taxon>Brassiceae</taxon>
        <taxon>Brassica</taxon>
    </lineage>
</organism>
<dbReference type="InterPro" id="IPR003609">
    <property type="entry name" value="Pan_app"/>
</dbReference>
<evidence type="ECO:0000256" key="2">
    <source>
        <dbReference type="ARBA" id="ARBA00022471"/>
    </source>
</evidence>
<keyword evidence="2" id="KW-0713">Self-incompatibility</keyword>
<keyword evidence="6" id="KW-0732">Signal</keyword>
<feature type="binding site" evidence="14">
    <location>
        <position position="561"/>
    </location>
    <ligand>
        <name>ATP</name>
        <dbReference type="ChEBI" id="CHEBI:30616"/>
    </ligand>
</feature>
<dbReference type="Gene3D" id="3.30.200.20">
    <property type="entry name" value="Phosphorylase Kinase, domain 1"/>
    <property type="match status" value="1"/>
</dbReference>
<feature type="domain" description="Bulb-type lectin" evidence="16">
    <location>
        <begin position="35"/>
        <end position="157"/>
    </location>
</feature>
<evidence type="ECO:0000256" key="3">
    <source>
        <dbReference type="ARBA" id="ARBA00022527"/>
    </source>
</evidence>
<dbReference type="InterPro" id="IPR000858">
    <property type="entry name" value="S_locus_glycoprot_dom"/>
</dbReference>
<dbReference type="InterPro" id="IPR017441">
    <property type="entry name" value="Protein_kinase_ATP_BS"/>
</dbReference>
<dbReference type="PANTHER" id="PTHR32444:SF251">
    <property type="entry name" value="INACTIVE G-TYPE LECTIN S-RECEPTOR-LIKE SERINE_THREONINE-PROTEIN KINASE SRK-RELATED"/>
    <property type="match status" value="1"/>
</dbReference>
<name>A0ABQ7CDA1_BRACR</name>